<dbReference type="InterPro" id="IPR030445">
    <property type="entry name" value="H3-K79_meTrfase"/>
</dbReference>
<evidence type="ECO:0000256" key="7">
    <source>
        <dbReference type="ARBA" id="ARBA00022853"/>
    </source>
</evidence>
<dbReference type="PANTHER" id="PTHR21451">
    <property type="entry name" value="HISTONE H3 METHYLTRANSFERASE"/>
    <property type="match status" value="1"/>
</dbReference>
<dbReference type="PANTHER" id="PTHR21451:SF0">
    <property type="entry name" value="HISTONE-LYSINE N-METHYLTRANSFERASE, H3 LYSINE-79 SPECIFIC"/>
    <property type="match status" value="1"/>
</dbReference>
<name>A0A6A4ZE25_APHAT</name>
<gene>
    <name evidence="12" type="ORF">AaE_012924</name>
</gene>
<dbReference type="GO" id="GO:0000077">
    <property type="term" value="P:DNA damage checkpoint signaling"/>
    <property type="evidence" value="ECO:0007669"/>
    <property type="project" value="TreeGrafter"/>
</dbReference>
<keyword evidence="8" id="KW-0539">Nucleus</keyword>
<dbReference type="GO" id="GO:0005634">
    <property type="term" value="C:nucleus"/>
    <property type="evidence" value="ECO:0007669"/>
    <property type="project" value="UniProtKB-SubCell"/>
</dbReference>
<protein>
    <recommendedName>
        <fullName evidence="3">Histone-lysine N-methyltransferase, H3 lysine-79 specific</fullName>
        <ecNumber evidence="2">2.1.1.360</ecNumber>
    </recommendedName>
    <alternativeName>
        <fullName evidence="9">Histone H3-K79 methyltransferase</fullName>
    </alternativeName>
</protein>
<dbReference type="GO" id="GO:0140956">
    <property type="term" value="F:histone H3K79 trimethyltransferase activity"/>
    <property type="evidence" value="ECO:0007669"/>
    <property type="project" value="UniProtKB-EC"/>
</dbReference>
<keyword evidence="5" id="KW-0808">Transferase</keyword>
<dbReference type="EMBL" id="VJMI01018824">
    <property type="protein sequence ID" value="KAF0709262.1"/>
    <property type="molecule type" value="Genomic_DNA"/>
</dbReference>
<dbReference type="Pfam" id="PF08123">
    <property type="entry name" value="DOT1"/>
    <property type="match status" value="1"/>
</dbReference>
<evidence type="ECO:0000256" key="8">
    <source>
        <dbReference type="ARBA" id="ARBA00023242"/>
    </source>
</evidence>
<evidence type="ECO:0000259" key="11">
    <source>
        <dbReference type="Pfam" id="PF08123"/>
    </source>
</evidence>
<evidence type="ECO:0000256" key="6">
    <source>
        <dbReference type="ARBA" id="ARBA00022691"/>
    </source>
</evidence>
<evidence type="ECO:0000256" key="4">
    <source>
        <dbReference type="ARBA" id="ARBA00022603"/>
    </source>
</evidence>
<dbReference type="InterPro" id="IPR029063">
    <property type="entry name" value="SAM-dependent_MTases_sf"/>
</dbReference>
<evidence type="ECO:0000256" key="10">
    <source>
        <dbReference type="ARBA" id="ARBA00047770"/>
    </source>
</evidence>
<comment type="catalytic activity">
    <reaction evidence="10">
        <text>L-lysyl(79)-[histone H3] + 3 S-adenosyl-L-methionine = N(6),N(6),N(6)-trimethyl-L-lysyl(79)-[histone H3] + 3 S-adenosyl-L-homocysteine + 3 H(+)</text>
        <dbReference type="Rhea" id="RHEA:60328"/>
        <dbReference type="Rhea" id="RHEA-COMP:15549"/>
        <dbReference type="Rhea" id="RHEA-COMP:15552"/>
        <dbReference type="ChEBI" id="CHEBI:15378"/>
        <dbReference type="ChEBI" id="CHEBI:29969"/>
        <dbReference type="ChEBI" id="CHEBI:57856"/>
        <dbReference type="ChEBI" id="CHEBI:59789"/>
        <dbReference type="ChEBI" id="CHEBI:61961"/>
        <dbReference type="EC" id="2.1.1.360"/>
    </reaction>
</comment>
<evidence type="ECO:0000256" key="9">
    <source>
        <dbReference type="ARBA" id="ARBA00029821"/>
    </source>
</evidence>
<dbReference type="VEuPathDB" id="FungiDB:H257_17404"/>
<comment type="subcellular location">
    <subcellularLocation>
        <location evidence="1">Nucleus</location>
    </subcellularLocation>
</comment>
<keyword evidence="6" id="KW-0949">S-adenosyl-L-methionine</keyword>
<keyword evidence="4" id="KW-0489">Methyltransferase</keyword>
<dbReference type="InterPro" id="IPR025789">
    <property type="entry name" value="DOT1_dom"/>
</dbReference>
<dbReference type="GO" id="GO:0006281">
    <property type="term" value="P:DNA repair"/>
    <property type="evidence" value="ECO:0007669"/>
    <property type="project" value="TreeGrafter"/>
</dbReference>
<dbReference type="EC" id="2.1.1.360" evidence="2"/>
<evidence type="ECO:0000313" key="13">
    <source>
        <dbReference type="Proteomes" id="UP000469452"/>
    </source>
</evidence>
<dbReference type="GO" id="GO:0032259">
    <property type="term" value="P:methylation"/>
    <property type="evidence" value="ECO:0007669"/>
    <property type="project" value="UniProtKB-KW"/>
</dbReference>
<comment type="caution">
    <text evidence="12">The sequence shown here is derived from an EMBL/GenBank/DDBJ whole genome shotgun (WGS) entry which is preliminary data.</text>
</comment>
<keyword evidence="7" id="KW-0156">Chromatin regulator</keyword>
<feature type="domain" description="DOT1" evidence="11">
    <location>
        <begin position="201"/>
        <end position="324"/>
    </location>
</feature>
<evidence type="ECO:0000256" key="3">
    <source>
        <dbReference type="ARBA" id="ARBA00020987"/>
    </source>
</evidence>
<dbReference type="AlphaFoldDB" id="A0A6A4ZE25"/>
<dbReference type="Proteomes" id="UP000469452">
    <property type="component" value="Unassembled WGS sequence"/>
</dbReference>
<sequence length="325" mass="37062">MFLLHLPVEHFQYLDLAIHVYCYSEGMPPDLLNHIESALLASSRILYVITCMKGFRYHGRFVRVGQVSCQMNSGGGNFTMTVYKRTTQKLWNPWHTIHPCFHFALWMVQMPRKLRKLYDEYIRQLQAHLVGNAPVSFYALLEKRYRDPCCSYTAGSNPVTKAQKQAAFKYNMRTVDIAIANSYLDMAYDGDGIEHELKRRKPKESSSLVYGEIRPDGQKHILTVVGLNEHDVGSRSGRFVLYAAMTTEVKWCLGIEIVKARANVGDRALESIGKESKVTVRAALLSGDTLDESSFWARFATVLFCNNVKFAPPDNLKLHNRIQDA</sequence>
<reference evidence="12 13" key="1">
    <citation type="submission" date="2019-06" db="EMBL/GenBank/DDBJ databases">
        <title>Genomics analysis of Aphanomyces spp. identifies a new class of oomycete effector associated with host adaptation.</title>
        <authorList>
            <person name="Gaulin E."/>
        </authorList>
    </citation>
    <scope>NUCLEOTIDE SEQUENCE [LARGE SCALE GENOMIC DNA]</scope>
    <source>
        <strain evidence="12 13">E</strain>
    </source>
</reference>
<evidence type="ECO:0000256" key="5">
    <source>
        <dbReference type="ARBA" id="ARBA00022679"/>
    </source>
</evidence>
<evidence type="ECO:0000256" key="1">
    <source>
        <dbReference type="ARBA" id="ARBA00004123"/>
    </source>
</evidence>
<dbReference type="Gene3D" id="3.40.50.150">
    <property type="entry name" value="Vaccinia Virus protein VP39"/>
    <property type="match status" value="1"/>
</dbReference>
<accession>A0A6A4ZE25</accession>
<proteinExistence type="predicted"/>
<evidence type="ECO:0000313" key="12">
    <source>
        <dbReference type="EMBL" id="KAF0709262.1"/>
    </source>
</evidence>
<dbReference type="SUPFAM" id="SSF53335">
    <property type="entry name" value="S-adenosyl-L-methionine-dependent methyltransferases"/>
    <property type="match status" value="1"/>
</dbReference>
<organism evidence="12 13">
    <name type="scientific">Aphanomyces astaci</name>
    <name type="common">Crayfish plague agent</name>
    <dbReference type="NCBI Taxonomy" id="112090"/>
    <lineage>
        <taxon>Eukaryota</taxon>
        <taxon>Sar</taxon>
        <taxon>Stramenopiles</taxon>
        <taxon>Oomycota</taxon>
        <taxon>Saprolegniomycetes</taxon>
        <taxon>Saprolegniales</taxon>
        <taxon>Verrucalvaceae</taxon>
        <taxon>Aphanomyces</taxon>
    </lineage>
</organism>
<evidence type="ECO:0000256" key="2">
    <source>
        <dbReference type="ARBA" id="ARBA00012190"/>
    </source>
</evidence>